<dbReference type="PANTHER" id="PTHR43547:SF2">
    <property type="entry name" value="HYBRID SIGNAL TRANSDUCTION HISTIDINE KINASE C"/>
    <property type="match status" value="1"/>
</dbReference>
<dbReference type="SMART" id="SM00331">
    <property type="entry name" value="PP2C_SIG"/>
    <property type="match status" value="1"/>
</dbReference>
<dbReference type="InterPro" id="IPR005467">
    <property type="entry name" value="His_kinase_dom"/>
</dbReference>
<dbReference type="CDD" id="cd16936">
    <property type="entry name" value="HATPase_RsbW-like"/>
    <property type="match status" value="1"/>
</dbReference>
<dbReference type="SUPFAM" id="SSF55781">
    <property type="entry name" value="GAF domain-like"/>
    <property type="match status" value="2"/>
</dbReference>
<dbReference type="SUPFAM" id="SSF81606">
    <property type="entry name" value="PP2C-like"/>
    <property type="match status" value="1"/>
</dbReference>
<evidence type="ECO:0000256" key="2">
    <source>
        <dbReference type="ARBA" id="ARBA00004236"/>
    </source>
</evidence>
<dbReference type="InterPro" id="IPR036097">
    <property type="entry name" value="HisK_dim/P_sf"/>
</dbReference>
<evidence type="ECO:0000256" key="5">
    <source>
        <dbReference type="ARBA" id="ARBA00022679"/>
    </source>
</evidence>
<evidence type="ECO:0000313" key="12">
    <source>
        <dbReference type="Proteomes" id="UP000077342"/>
    </source>
</evidence>
<evidence type="ECO:0000313" key="11">
    <source>
        <dbReference type="EMBL" id="KZS66651.1"/>
    </source>
</evidence>
<evidence type="ECO:0000256" key="1">
    <source>
        <dbReference type="ARBA" id="ARBA00000085"/>
    </source>
</evidence>
<dbReference type="SUPFAM" id="SSF55874">
    <property type="entry name" value="ATPase domain of HSP90 chaperone/DNA topoisomerase II/histidine kinase"/>
    <property type="match status" value="2"/>
</dbReference>
<dbReference type="Pfam" id="PF07228">
    <property type="entry name" value="SpoIIE"/>
    <property type="match status" value="1"/>
</dbReference>
<dbReference type="PROSITE" id="PS50110">
    <property type="entry name" value="RESPONSE_REGULATORY"/>
    <property type="match status" value="1"/>
</dbReference>
<dbReference type="InterPro" id="IPR003661">
    <property type="entry name" value="HisK_dim/P_dom"/>
</dbReference>
<dbReference type="Gene3D" id="3.30.450.20">
    <property type="entry name" value="PAS domain"/>
    <property type="match status" value="1"/>
</dbReference>
<dbReference type="SUPFAM" id="SSF47384">
    <property type="entry name" value="Homodimeric domain of signal transducing histidine kinase"/>
    <property type="match status" value="1"/>
</dbReference>
<dbReference type="InterPro" id="IPR029016">
    <property type="entry name" value="GAF-like_dom_sf"/>
</dbReference>
<dbReference type="EC" id="2.7.13.3" evidence="3"/>
<dbReference type="PRINTS" id="PR00344">
    <property type="entry name" value="BCTRLSENSOR"/>
</dbReference>
<dbReference type="FunFam" id="3.30.565.10:FF:000006">
    <property type="entry name" value="Sensor histidine kinase WalK"/>
    <property type="match status" value="1"/>
</dbReference>
<evidence type="ECO:0000256" key="4">
    <source>
        <dbReference type="ARBA" id="ARBA00022553"/>
    </source>
</evidence>
<keyword evidence="4 8" id="KW-0597">Phosphoprotein</keyword>
<dbReference type="Gene3D" id="3.60.40.10">
    <property type="entry name" value="PPM-type phosphatase domain"/>
    <property type="match status" value="1"/>
</dbReference>
<dbReference type="GO" id="GO:0000155">
    <property type="term" value="F:phosphorelay sensor kinase activity"/>
    <property type="evidence" value="ECO:0007669"/>
    <property type="project" value="InterPro"/>
</dbReference>
<proteinExistence type="predicted"/>
<dbReference type="Gene3D" id="3.30.565.10">
    <property type="entry name" value="Histidine kinase-like ATPase, C-terminal domain"/>
    <property type="match status" value="2"/>
</dbReference>
<dbReference type="Gene3D" id="3.40.50.2300">
    <property type="match status" value="1"/>
</dbReference>
<dbReference type="SUPFAM" id="SSF52172">
    <property type="entry name" value="CheY-like"/>
    <property type="match status" value="1"/>
</dbReference>
<keyword evidence="12" id="KW-1185">Reference proteome</keyword>
<comment type="caution">
    <text evidence="11">The sequence shown here is derived from an EMBL/GenBank/DDBJ whole genome shotgun (WGS) entry which is preliminary data.</text>
</comment>
<evidence type="ECO:0000256" key="8">
    <source>
        <dbReference type="PROSITE-ProRule" id="PRU00169"/>
    </source>
</evidence>
<dbReference type="InterPro" id="IPR036890">
    <property type="entry name" value="HATPase_C_sf"/>
</dbReference>
<dbReference type="InterPro" id="IPR011006">
    <property type="entry name" value="CheY-like_superfamily"/>
</dbReference>
<dbReference type="Pfam" id="PF13185">
    <property type="entry name" value="GAF_2"/>
    <property type="match status" value="1"/>
</dbReference>
<dbReference type="CDD" id="cd00082">
    <property type="entry name" value="HisKA"/>
    <property type="match status" value="1"/>
</dbReference>
<sequence length="1291" mass="138062">MSEPTPPSTFGRRQLPDDLAAAVPLGGEMGRRFAEFDWAAHPLGPPADWSPEIRAALAVTLTSRFPIVLWLGPTDLFLMYNDAYVHILGDKHPAALGAPGRRVWPEIWTAIGPMLAGVVATGRATWSDDLMLPLVTAGMPQERYFTFTYSPIIGGRGAVTAVFCAVIETTQRVLSERRLHLLNAVASATMETRTIEDAVSAAVTACASQPEDLPFIAVYVQDGLDTDEDGATLRGATPSMRAVLPADLALLTRWDPAVQSRETAHVVDHLDELMPGIDTVFTQDCPTQALVLPLSENSAPGALVVGTNPRRSLDPRYHSFCRLLADQLSAAFAAALSYEQQRRRADALAELDRAKTAFLTNVSHEFRTPLTLLLGPLDDAQSDAASGTLLAERLGTARRNARRLQRMVDSLLDFSRIEAGRANAKLACTDVGALTSNIACSFSELCARAGLDLVLDCHPVLADVDPDMWETIVLNLLSNAVKYTLTGSITVEVRSEGAHCRVAVRDTGVGIAEHDRGRLFERFYRAANVSGRSAEGTGIGLSLVRGLVELQRGTVQIDSEPGRGTTVTIRLPSSLGDTAVDPSFTRRKDANNPYVEEASQWLGSTINTAPRPEVSRDRRREVVLIVDDNADMRAYLDRLLSPHWQTVLVADGEAALNATRRLHPDVIVTDVMMPSLDGFEFVAAIRNDPVLAATPVIMLSARAGAEAVSEGLAGGADDYLPKPFRSQELVERVKSRLAAVARERRRQGLAVDLAELDAALQATDSVAGILTAMLDSRFGSDAAAVGIGVVDGEYARFEYAGGLPAEVRDRYHVVSLSSPLVGPDVIRRGTPMVISDTVVLPPRFQHAVQDTAASVRACVAHPLRGRTGRVIGVLVLLWPTPRQFDAAELDMFTRIAGFAQSALDRVLLRAQEHRIAVSFQEHLLDLNRGSTAAVVAAVYQPAGEAMRVGGDWYSVTPLDGEGTIGISVGDVVGHGLPAATVMSRLRAAVAASALSSAEPSDVLAALDKYTATIAGARCATVAYAVIDTRPDGRPDAGRGAMRYLCAGHPYPLLVSTDGRPVYLKSGRRPPVATYTENSAEATGHAELPAGSLILLYTDGLIERAGETLDQGFARLRTAAAACAGLPVDAVCAELLHRMCPPDGYRDDVVVLALRPSHAGPRSFATVLRAVPAEIPVARQRLRDWLATVDIAPAGSDKILLATGEAVTNAIEHGSGCDARKTVSIEAFLHRDRVVVTVGDSGRWAGDSSASLRSQRRGRGLTLMSGLADRVDTIRNAGGTRVALQFDDAAAP</sequence>
<keyword evidence="7" id="KW-0902">Two-component regulatory system</keyword>
<dbReference type="Pfam" id="PF00072">
    <property type="entry name" value="Response_reg"/>
    <property type="match status" value="1"/>
</dbReference>
<dbReference type="EMBL" id="LWCI01000044">
    <property type="protein sequence ID" value="KZS66651.1"/>
    <property type="molecule type" value="Genomic_DNA"/>
</dbReference>
<dbReference type="InterPro" id="IPR001789">
    <property type="entry name" value="Sig_transdc_resp-reg_receiver"/>
</dbReference>
<dbReference type="InterPro" id="IPR001932">
    <property type="entry name" value="PPM-type_phosphatase-like_dom"/>
</dbReference>
<dbReference type="PANTHER" id="PTHR43547">
    <property type="entry name" value="TWO-COMPONENT HISTIDINE KINASE"/>
    <property type="match status" value="1"/>
</dbReference>
<dbReference type="Proteomes" id="UP000077342">
    <property type="component" value="Unassembled WGS sequence"/>
</dbReference>
<reference evidence="12" key="1">
    <citation type="submission" date="2016-04" db="EMBL/GenBank/DDBJ databases">
        <authorList>
            <person name="Strapagiel D."/>
            <person name="Borowka P."/>
            <person name="Marciniak B."/>
            <person name="Bakula Z."/>
            <person name="Van Ingen J."/>
            <person name="Safianowska A."/>
            <person name="Dziadek J."/>
            <person name="Jagielski T."/>
        </authorList>
    </citation>
    <scope>NUCLEOTIDE SEQUENCE [LARGE SCALE GENOMIC DNA]</scope>
    <source>
        <strain evidence="12">1010001458</strain>
    </source>
</reference>
<feature type="modified residue" description="4-aspartylphosphate" evidence="8">
    <location>
        <position position="670"/>
    </location>
</feature>
<keyword evidence="6 11" id="KW-0418">Kinase</keyword>
<dbReference type="Pfam" id="PF13581">
    <property type="entry name" value="HATPase_c_2"/>
    <property type="match status" value="1"/>
</dbReference>
<dbReference type="SMART" id="SM00387">
    <property type="entry name" value="HATPase_c"/>
    <property type="match status" value="1"/>
</dbReference>
<comment type="catalytic activity">
    <reaction evidence="1">
        <text>ATP + protein L-histidine = ADP + protein N-phospho-L-histidine.</text>
        <dbReference type="EC" id="2.7.13.3"/>
    </reaction>
</comment>
<dbReference type="Pfam" id="PF02518">
    <property type="entry name" value="HATPase_c"/>
    <property type="match status" value="1"/>
</dbReference>
<dbReference type="Gene3D" id="1.10.287.130">
    <property type="match status" value="1"/>
</dbReference>
<comment type="subcellular location">
    <subcellularLocation>
        <location evidence="2">Cell membrane</location>
    </subcellularLocation>
</comment>
<feature type="domain" description="Histidine kinase" evidence="9">
    <location>
        <begin position="361"/>
        <end position="575"/>
    </location>
</feature>
<evidence type="ECO:0000256" key="7">
    <source>
        <dbReference type="ARBA" id="ARBA00023012"/>
    </source>
</evidence>
<feature type="domain" description="Response regulatory" evidence="10">
    <location>
        <begin position="622"/>
        <end position="737"/>
    </location>
</feature>
<dbReference type="InterPro" id="IPR004358">
    <property type="entry name" value="Sig_transdc_His_kin-like_C"/>
</dbReference>
<dbReference type="SMART" id="SM00448">
    <property type="entry name" value="REC"/>
    <property type="match status" value="1"/>
</dbReference>
<dbReference type="Gene3D" id="3.30.450.40">
    <property type="match status" value="1"/>
</dbReference>
<evidence type="ECO:0000259" key="9">
    <source>
        <dbReference type="PROSITE" id="PS50109"/>
    </source>
</evidence>
<dbReference type="CDD" id="cd17574">
    <property type="entry name" value="REC_OmpR"/>
    <property type="match status" value="1"/>
</dbReference>
<dbReference type="RefSeq" id="WP_075509532.1">
    <property type="nucleotide sequence ID" value="NZ_CP089224.1"/>
</dbReference>
<dbReference type="PROSITE" id="PS50109">
    <property type="entry name" value="HIS_KIN"/>
    <property type="match status" value="1"/>
</dbReference>
<protein>
    <recommendedName>
        <fullName evidence="3">histidine kinase</fullName>
        <ecNumber evidence="3">2.7.13.3</ecNumber>
    </recommendedName>
</protein>
<accession>A0A164DWT9</accession>
<gene>
    <name evidence="11" type="ORF">A4G28_16450</name>
</gene>
<dbReference type="InterPro" id="IPR036457">
    <property type="entry name" value="PPM-type-like_dom_sf"/>
</dbReference>
<keyword evidence="5" id="KW-0808">Transferase</keyword>
<dbReference type="Pfam" id="PF00512">
    <property type="entry name" value="HisKA"/>
    <property type="match status" value="1"/>
</dbReference>
<evidence type="ECO:0000256" key="6">
    <source>
        <dbReference type="ARBA" id="ARBA00022777"/>
    </source>
</evidence>
<organism evidence="11 12">
    <name type="scientific">Mycobacterium ostraviense</name>
    <dbReference type="NCBI Taxonomy" id="2738409"/>
    <lineage>
        <taxon>Bacteria</taxon>
        <taxon>Bacillati</taxon>
        <taxon>Actinomycetota</taxon>
        <taxon>Actinomycetes</taxon>
        <taxon>Mycobacteriales</taxon>
        <taxon>Mycobacteriaceae</taxon>
        <taxon>Mycobacterium</taxon>
    </lineage>
</organism>
<dbReference type="SMART" id="SM00388">
    <property type="entry name" value="HisKA"/>
    <property type="match status" value="1"/>
</dbReference>
<name>A0A164DWT9_9MYCO</name>
<dbReference type="InterPro" id="IPR003594">
    <property type="entry name" value="HATPase_dom"/>
</dbReference>
<dbReference type="GO" id="GO:0005886">
    <property type="term" value="C:plasma membrane"/>
    <property type="evidence" value="ECO:0007669"/>
    <property type="project" value="UniProtKB-SubCell"/>
</dbReference>
<evidence type="ECO:0000259" key="10">
    <source>
        <dbReference type="PROSITE" id="PS50110"/>
    </source>
</evidence>
<evidence type="ECO:0000256" key="3">
    <source>
        <dbReference type="ARBA" id="ARBA00012438"/>
    </source>
</evidence>
<dbReference type="SMART" id="SM00065">
    <property type="entry name" value="GAF"/>
    <property type="match status" value="1"/>
</dbReference>
<dbReference type="InterPro" id="IPR003018">
    <property type="entry name" value="GAF"/>
</dbReference>